<dbReference type="WBParaSite" id="PSAMB.scaffold1484size30896.g13426.t1">
    <property type="protein sequence ID" value="PSAMB.scaffold1484size30896.g13426.t1"/>
    <property type="gene ID" value="PSAMB.scaffold1484size30896.g13426"/>
</dbReference>
<dbReference type="SMART" id="SM00252">
    <property type="entry name" value="SH2"/>
    <property type="match status" value="1"/>
</dbReference>
<feature type="region of interest" description="Disordered" evidence="2">
    <location>
        <begin position="202"/>
        <end position="242"/>
    </location>
</feature>
<accession>A0A914V2Z7</accession>
<name>A0A914V2Z7_9BILA</name>
<sequence length="484" mass="54994">MSMLQKILEQMYVEPELLAQLDEEQKQVLFIKMREEQMKRWRQREEDLERQEKSKSAAKNGELKRRVQWLSGVDGNVWVWVMGDHPNDKSIEQILEDEAMLQARLLAEKELKTQEEALKNELSRQGAVVGENASTESASLPANSVQISLYEDANNFVAASPVINNSSTSTGPQPFPVTSLDDETRLLSKLRETPVAISVESMGRKPMTRPPPPPVPSKIKLRPVATKTNANSSTVDDDTLEKRQSEIYQSIKEAREKIAQEAEKEADKERQYWEEQERRSREAEAAIRKIAQNAREQHRQQSLRTSTSILPALQNASAHTSLRDAIKNLPRPPKPKSRQAIIEWFQRDELPRGTGLDPKTRLVAPWFHGIISREQSEALLKSRPTGSFLVRVSERIWGYTVSYVSIDGVCRHFLVERIPEGYQFLGTNQVVHDHLYDLICYHETAPITAKGNEILKTAVGQSANGGMCDYDDLMSASLNQVLRF</sequence>
<dbReference type="GO" id="GO:0005737">
    <property type="term" value="C:cytoplasm"/>
    <property type="evidence" value="ECO:0007669"/>
    <property type="project" value="TreeGrafter"/>
</dbReference>
<evidence type="ECO:0000259" key="3">
    <source>
        <dbReference type="PROSITE" id="PS50001"/>
    </source>
</evidence>
<feature type="domain" description="SH2" evidence="3">
    <location>
        <begin position="366"/>
        <end position="459"/>
    </location>
</feature>
<protein>
    <submittedName>
        <fullName evidence="5">SH2 domain-containing protein</fullName>
    </submittedName>
</protein>
<dbReference type="InterPro" id="IPR000980">
    <property type="entry name" value="SH2"/>
</dbReference>
<dbReference type="SUPFAM" id="SSF55550">
    <property type="entry name" value="SH2 domain"/>
    <property type="match status" value="1"/>
</dbReference>
<dbReference type="PANTHER" id="PTHR14388">
    <property type="entry name" value="T CELL-SPECIFIC ADAPTER PROTEIN TSAD"/>
    <property type="match status" value="1"/>
</dbReference>
<dbReference type="PROSITE" id="PS50001">
    <property type="entry name" value="SH2"/>
    <property type="match status" value="1"/>
</dbReference>
<evidence type="ECO:0000313" key="4">
    <source>
        <dbReference type="Proteomes" id="UP000887566"/>
    </source>
</evidence>
<dbReference type="Pfam" id="PF00017">
    <property type="entry name" value="SH2"/>
    <property type="match status" value="1"/>
</dbReference>
<evidence type="ECO:0000256" key="1">
    <source>
        <dbReference type="PROSITE-ProRule" id="PRU00191"/>
    </source>
</evidence>
<evidence type="ECO:0000313" key="5">
    <source>
        <dbReference type="WBParaSite" id="PSAMB.scaffold1484size30896.g13426.t1"/>
    </source>
</evidence>
<feature type="region of interest" description="Disordered" evidence="2">
    <location>
        <begin position="258"/>
        <end position="279"/>
    </location>
</feature>
<keyword evidence="4" id="KW-1185">Reference proteome</keyword>
<keyword evidence="1" id="KW-0727">SH2 domain</keyword>
<proteinExistence type="predicted"/>
<dbReference type="Gene3D" id="3.30.505.10">
    <property type="entry name" value="SH2 domain"/>
    <property type="match status" value="1"/>
</dbReference>
<reference evidence="5" key="1">
    <citation type="submission" date="2022-11" db="UniProtKB">
        <authorList>
            <consortium name="WormBaseParasite"/>
        </authorList>
    </citation>
    <scope>IDENTIFICATION</scope>
</reference>
<dbReference type="FunFam" id="3.30.505.10:FF:000096">
    <property type="entry name" value="SH2 domain-containing protein 4B-like"/>
    <property type="match status" value="1"/>
</dbReference>
<dbReference type="PANTHER" id="PTHR14388:SF17">
    <property type="entry name" value="SH2 DOMAIN-CONTAINING PROTEIN"/>
    <property type="match status" value="1"/>
</dbReference>
<dbReference type="Proteomes" id="UP000887566">
    <property type="component" value="Unplaced"/>
</dbReference>
<dbReference type="InterPro" id="IPR036860">
    <property type="entry name" value="SH2_dom_sf"/>
</dbReference>
<evidence type="ECO:0000256" key="2">
    <source>
        <dbReference type="SAM" id="MobiDB-lite"/>
    </source>
</evidence>
<organism evidence="4 5">
    <name type="scientific">Plectus sambesii</name>
    <dbReference type="NCBI Taxonomy" id="2011161"/>
    <lineage>
        <taxon>Eukaryota</taxon>
        <taxon>Metazoa</taxon>
        <taxon>Ecdysozoa</taxon>
        <taxon>Nematoda</taxon>
        <taxon>Chromadorea</taxon>
        <taxon>Plectida</taxon>
        <taxon>Plectina</taxon>
        <taxon>Plectoidea</taxon>
        <taxon>Plectidae</taxon>
        <taxon>Plectus</taxon>
    </lineage>
</organism>
<dbReference type="AlphaFoldDB" id="A0A914V2Z7"/>